<keyword evidence="1" id="KW-0053">Apoptosis</keyword>
<dbReference type="EMBL" id="SOYY01000013">
    <property type="protein sequence ID" value="KAA0712713.1"/>
    <property type="molecule type" value="Genomic_DNA"/>
</dbReference>
<sequence>MASFSSEQNTQPSPQLLSVGEKDRKRLLEVYVTRSLSLNDGSQCPRRQEQRSHKWVTIAERQKRDRKHSSDTSINTSVPNFVPDEDVVQEAFAASEPDEKVETLPEKKFKKWKIKGSLRRNDSSNFSQKSISKPKKWYQSDKVKEDANDVVPLSTNTAGDAQTKRTDELEHSLEERKTKDGKKPKKPTVWKSFLNWFSKGNPEKEQDPPTAEESCPVSQPLTPQISCLPLPETLSRSDSALRRSKNMKKKQSSRRSGKWRRSGDMSTGKPIEVEPNDCYYEKVSEELEKIVHEMKDGPADGNAALQPTGQNGVKKDYEDVIKRITELIKQEGDSMDNKLKDNLVVTSFLEGISYKSFQQMADQYVQSEVPDKKTQRHVAAPELVKFAFTLDFTARVANLHCQATGQVMGFGNQYLQDRFTHMSESHPHLNDTKTENFDQDYSSI</sequence>
<dbReference type="PANTHER" id="PTHR14965:SF9">
    <property type="entry name" value="APOPTOSIS FACILITATOR BCL-2-LIKE PROTEIN 14"/>
    <property type="match status" value="1"/>
</dbReference>
<organism evidence="3 4">
    <name type="scientific">Triplophysa tibetana</name>
    <dbReference type="NCBI Taxonomy" id="1572043"/>
    <lineage>
        <taxon>Eukaryota</taxon>
        <taxon>Metazoa</taxon>
        <taxon>Chordata</taxon>
        <taxon>Craniata</taxon>
        <taxon>Vertebrata</taxon>
        <taxon>Euteleostomi</taxon>
        <taxon>Actinopterygii</taxon>
        <taxon>Neopterygii</taxon>
        <taxon>Teleostei</taxon>
        <taxon>Ostariophysi</taxon>
        <taxon>Cypriniformes</taxon>
        <taxon>Nemacheilidae</taxon>
        <taxon>Triplophysa</taxon>
    </lineage>
</organism>
<evidence type="ECO:0000256" key="1">
    <source>
        <dbReference type="ARBA" id="ARBA00022703"/>
    </source>
</evidence>
<feature type="compositionally biased region" description="Polar residues" evidence="2">
    <location>
        <begin position="1"/>
        <end position="16"/>
    </location>
</feature>
<feature type="region of interest" description="Disordered" evidence="2">
    <location>
        <begin position="39"/>
        <end position="82"/>
    </location>
</feature>
<dbReference type="GO" id="GO:0006915">
    <property type="term" value="P:apoptotic process"/>
    <property type="evidence" value="ECO:0007669"/>
    <property type="project" value="UniProtKB-KW"/>
</dbReference>
<feature type="compositionally biased region" description="Basic residues" evidence="2">
    <location>
        <begin position="242"/>
        <end position="260"/>
    </location>
</feature>
<feature type="region of interest" description="Disordered" evidence="2">
    <location>
        <begin position="1"/>
        <end position="21"/>
    </location>
</feature>
<feature type="region of interest" description="Disordered" evidence="2">
    <location>
        <begin position="424"/>
        <end position="444"/>
    </location>
</feature>
<evidence type="ECO:0000313" key="3">
    <source>
        <dbReference type="EMBL" id="KAA0712713.1"/>
    </source>
</evidence>
<accession>A0A5A9NTC5</accession>
<dbReference type="AlphaFoldDB" id="A0A5A9NTC5"/>
<dbReference type="GO" id="GO:2001236">
    <property type="term" value="P:regulation of extrinsic apoptotic signaling pathway"/>
    <property type="evidence" value="ECO:0007669"/>
    <property type="project" value="TreeGrafter"/>
</dbReference>
<feature type="compositionally biased region" description="Basic residues" evidence="2">
    <location>
        <begin position="179"/>
        <end position="188"/>
    </location>
</feature>
<feature type="compositionally biased region" description="Polar residues" evidence="2">
    <location>
        <begin position="216"/>
        <end position="225"/>
    </location>
</feature>
<evidence type="ECO:0000313" key="4">
    <source>
        <dbReference type="Proteomes" id="UP000324632"/>
    </source>
</evidence>
<gene>
    <name evidence="3" type="ORF">E1301_Tti004870</name>
</gene>
<name>A0A5A9NTC5_9TELE</name>
<reference evidence="3 4" key="1">
    <citation type="journal article" date="2019" name="Mol. Ecol. Resour.">
        <title>Chromosome-level genome assembly of Triplophysa tibetana, a fish adapted to the harsh high-altitude environment of the Tibetan Plateau.</title>
        <authorList>
            <person name="Yang X."/>
            <person name="Liu H."/>
            <person name="Ma Z."/>
            <person name="Zou Y."/>
            <person name="Zou M."/>
            <person name="Mao Y."/>
            <person name="Li X."/>
            <person name="Wang H."/>
            <person name="Chen T."/>
            <person name="Wang W."/>
            <person name="Yang R."/>
        </authorList>
    </citation>
    <scope>NUCLEOTIDE SEQUENCE [LARGE SCALE GENOMIC DNA]</scope>
    <source>
        <strain evidence="3">TTIB1903HZAU</strain>
        <tissue evidence="3">Muscle</tissue>
    </source>
</reference>
<dbReference type="PANTHER" id="PTHR14965">
    <property type="entry name" value="SI:CH73-248E21.1"/>
    <property type="match status" value="1"/>
</dbReference>
<keyword evidence="4" id="KW-1185">Reference proteome</keyword>
<feature type="compositionally biased region" description="Basic and acidic residues" evidence="2">
    <location>
        <begin position="162"/>
        <end position="178"/>
    </location>
</feature>
<dbReference type="Proteomes" id="UP000324632">
    <property type="component" value="Chromosome 13"/>
</dbReference>
<evidence type="ECO:0008006" key="5">
    <source>
        <dbReference type="Google" id="ProtNLM"/>
    </source>
</evidence>
<comment type="caution">
    <text evidence="3">The sequence shown here is derived from an EMBL/GenBank/DDBJ whole genome shotgun (WGS) entry which is preliminary data.</text>
</comment>
<feature type="compositionally biased region" description="Basic and acidic residues" evidence="2">
    <location>
        <begin position="138"/>
        <end position="147"/>
    </location>
</feature>
<proteinExistence type="predicted"/>
<protein>
    <recommendedName>
        <fullName evidence="5">Apoptosis facilitator</fullName>
    </recommendedName>
</protein>
<feature type="compositionally biased region" description="Basic and acidic residues" evidence="2">
    <location>
        <begin position="424"/>
        <end position="436"/>
    </location>
</feature>
<evidence type="ECO:0000256" key="2">
    <source>
        <dbReference type="SAM" id="MobiDB-lite"/>
    </source>
</evidence>
<feature type="region of interest" description="Disordered" evidence="2">
    <location>
        <begin position="120"/>
        <end position="273"/>
    </location>
</feature>